<reference evidence="2" key="1">
    <citation type="submission" date="2015-12" db="EMBL/GenBank/DDBJ databases">
        <title>Gene expression during late stages of embryo sac development: a critical building block for successful pollen-pistil interactions.</title>
        <authorList>
            <person name="Liu Y."/>
            <person name="Joly V."/>
            <person name="Sabar M."/>
            <person name="Matton D.P."/>
        </authorList>
    </citation>
    <scope>NUCLEOTIDE SEQUENCE</scope>
</reference>
<organism evidence="2">
    <name type="scientific">Solanum chacoense</name>
    <name type="common">Chaco potato</name>
    <dbReference type="NCBI Taxonomy" id="4108"/>
    <lineage>
        <taxon>Eukaryota</taxon>
        <taxon>Viridiplantae</taxon>
        <taxon>Streptophyta</taxon>
        <taxon>Embryophyta</taxon>
        <taxon>Tracheophyta</taxon>
        <taxon>Spermatophyta</taxon>
        <taxon>Magnoliopsida</taxon>
        <taxon>eudicotyledons</taxon>
        <taxon>Gunneridae</taxon>
        <taxon>Pentapetalae</taxon>
        <taxon>asterids</taxon>
        <taxon>lamiids</taxon>
        <taxon>Solanales</taxon>
        <taxon>Solanaceae</taxon>
        <taxon>Solanoideae</taxon>
        <taxon>Solaneae</taxon>
        <taxon>Solanum</taxon>
    </lineage>
</organism>
<accession>A0A0V0HXQ5</accession>
<evidence type="ECO:0000256" key="1">
    <source>
        <dbReference type="SAM" id="MobiDB-lite"/>
    </source>
</evidence>
<dbReference type="AlphaFoldDB" id="A0A0V0HXQ5"/>
<sequence length="78" mass="8705">MLTATFKNNGEAIQNVGRKSGITSLLHIFISFQFASRQVPSQLHPEQSETYEPPQTTTRKISTNPVYPKAVTGAWKVE</sequence>
<dbReference type="EMBL" id="GEDG01014555">
    <property type="protein sequence ID" value="JAP24283.1"/>
    <property type="molecule type" value="Transcribed_RNA"/>
</dbReference>
<evidence type="ECO:0000313" key="2">
    <source>
        <dbReference type="EMBL" id="JAP24283.1"/>
    </source>
</evidence>
<feature type="region of interest" description="Disordered" evidence="1">
    <location>
        <begin position="41"/>
        <end position="64"/>
    </location>
</feature>
<proteinExistence type="predicted"/>
<name>A0A0V0HXQ5_SOLCH</name>
<protein>
    <submittedName>
        <fullName evidence="2">Putative ovule protein</fullName>
    </submittedName>
</protein>